<proteinExistence type="predicted"/>
<dbReference type="Proteomes" id="UP000270296">
    <property type="component" value="Unassembled WGS sequence"/>
</dbReference>
<dbReference type="AlphaFoldDB" id="A0A183IT45"/>
<reference evidence="1 2" key="2">
    <citation type="submission" date="2018-11" db="EMBL/GenBank/DDBJ databases">
        <authorList>
            <consortium name="Pathogen Informatics"/>
        </authorList>
    </citation>
    <scope>NUCLEOTIDE SEQUENCE [LARGE SCALE GENOMIC DNA]</scope>
</reference>
<accession>A0A183IT45</accession>
<evidence type="ECO:0000313" key="3">
    <source>
        <dbReference type="WBParaSite" id="SBAD_0000705501-mRNA-1"/>
    </source>
</evidence>
<dbReference type="WBParaSite" id="SBAD_0000705501-mRNA-1">
    <property type="protein sequence ID" value="SBAD_0000705501-mRNA-1"/>
    <property type="gene ID" value="SBAD_0000705501"/>
</dbReference>
<protein>
    <submittedName>
        <fullName evidence="3">Reverse transcriptase domain-containing protein</fullName>
    </submittedName>
</protein>
<organism evidence="3">
    <name type="scientific">Soboliphyme baturini</name>
    <dbReference type="NCBI Taxonomy" id="241478"/>
    <lineage>
        <taxon>Eukaryota</taxon>
        <taxon>Metazoa</taxon>
        <taxon>Ecdysozoa</taxon>
        <taxon>Nematoda</taxon>
        <taxon>Enoplea</taxon>
        <taxon>Dorylaimia</taxon>
        <taxon>Dioctophymatida</taxon>
        <taxon>Dioctophymatoidea</taxon>
        <taxon>Soboliphymatidae</taxon>
        <taxon>Soboliphyme</taxon>
    </lineage>
</organism>
<dbReference type="EMBL" id="UZAM01010046">
    <property type="protein sequence ID" value="VDP10832.1"/>
    <property type="molecule type" value="Genomic_DNA"/>
</dbReference>
<name>A0A183IT45_9BILA</name>
<reference evidence="3" key="1">
    <citation type="submission" date="2016-06" db="UniProtKB">
        <authorList>
            <consortium name="WormBaseParasite"/>
        </authorList>
    </citation>
    <scope>IDENTIFICATION</scope>
</reference>
<gene>
    <name evidence="1" type="ORF">SBAD_LOCUS6792</name>
</gene>
<evidence type="ECO:0000313" key="2">
    <source>
        <dbReference type="Proteomes" id="UP000270296"/>
    </source>
</evidence>
<dbReference type="OrthoDB" id="5860136at2759"/>
<evidence type="ECO:0000313" key="1">
    <source>
        <dbReference type="EMBL" id="VDP10832.1"/>
    </source>
</evidence>
<keyword evidence="2" id="KW-1185">Reference proteome</keyword>
<sequence>MNIEGGVLSCLKSLFSPLSWGGGIDREGVRLTDRLFADDVIIFANDLVELRAKPVEMQNELRAIGLEMSISKTKWISINTAPQVPSSLTGKKWEKKIR</sequence>